<accession>A0A2I1HLV6</accession>
<evidence type="ECO:0000313" key="2">
    <source>
        <dbReference type="Proteomes" id="UP000234323"/>
    </source>
</evidence>
<name>A0A2I1HLV6_9GLOM</name>
<keyword evidence="2" id="KW-1185">Reference proteome</keyword>
<reference evidence="1 2" key="1">
    <citation type="submission" date="2015-10" db="EMBL/GenBank/DDBJ databases">
        <title>Genome analyses suggest a sexual origin of heterokaryosis in a supposedly ancient asexual fungus.</title>
        <authorList>
            <person name="Ropars J."/>
            <person name="Sedzielewska K."/>
            <person name="Noel J."/>
            <person name="Charron P."/>
            <person name="Farinelli L."/>
            <person name="Marton T."/>
            <person name="Kruger M."/>
            <person name="Pelin A."/>
            <person name="Brachmann A."/>
            <person name="Corradi N."/>
        </authorList>
    </citation>
    <scope>NUCLEOTIDE SEQUENCE [LARGE SCALE GENOMIC DNA]</scope>
    <source>
        <strain evidence="1 2">A4</strain>
    </source>
</reference>
<dbReference type="EMBL" id="LLXI01003805">
    <property type="protein sequence ID" value="PKY59844.1"/>
    <property type="molecule type" value="Genomic_DNA"/>
</dbReference>
<evidence type="ECO:0000313" key="1">
    <source>
        <dbReference type="EMBL" id="PKY59844.1"/>
    </source>
</evidence>
<dbReference type="AlphaFoldDB" id="A0A2I1HLV6"/>
<sequence>MNRSSCEMLINAVLKADFEASELDFEDAGSRQNLMNQIFEIFQASSSAFYITEQICNKHYKNSCSTRNLINHLATKKEDFMIILTHQTEVTPHRNSQSFRKFIKELDPAFIIPDVKLVKQIIHRSYNSTFPLVQEFINNNSISINLTTDMWTGRNRQEHIRYPHNADNISSAKALNGLNWSGLGSNPGLD</sequence>
<organism evidence="1 2">
    <name type="scientific">Rhizophagus irregularis</name>
    <dbReference type="NCBI Taxonomy" id="588596"/>
    <lineage>
        <taxon>Eukaryota</taxon>
        <taxon>Fungi</taxon>
        <taxon>Fungi incertae sedis</taxon>
        <taxon>Mucoromycota</taxon>
        <taxon>Glomeromycotina</taxon>
        <taxon>Glomeromycetes</taxon>
        <taxon>Glomerales</taxon>
        <taxon>Glomeraceae</taxon>
        <taxon>Rhizophagus</taxon>
    </lineage>
</organism>
<proteinExistence type="predicted"/>
<dbReference type="Proteomes" id="UP000234323">
    <property type="component" value="Unassembled WGS sequence"/>
</dbReference>
<gene>
    <name evidence="1" type="ORF">RhiirA4_482950</name>
</gene>
<comment type="caution">
    <text evidence="1">The sequence shown here is derived from an EMBL/GenBank/DDBJ whole genome shotgun (WGS) entry which is preliminary data.</text>
</comment>
<protein>
    <submittedName>
        <fullName evidence="1">Uncharacterized protein</fullName>
    </submittedName>
</protein>